<dbReference type="PROSITE" id="PS51257">
    <property type="entry name" value="PROKAR_LIPOPROTEIN"/>
    <property type="match status" value="1"/>
</dbReference>
<feature type="region of interest" description="Disordered" evidence="7">
    <location>
        <begin position="26"/>
        <end position="56"/>
    </location>
</feature>
<keyword evidence="3" id="KW-1003">Cell membrane</keyword>
<accession>A0AAW5C6P6</accession>
<dbReference type="InterPro" id="IPR050957">
    <property type="entry name" value="BMP_lipoprotein"/>
</dbReference>
<keyword evidence="6" id="KW-0449">Lipoprotein</keyword>
<evidence type="ECO:0000259" key="9">
    <source>
        <dbReference type="Pfam" id="PF02608"/>
    </source>
</evidence>
<dbReference type="PANTHER" id="PTHR34296:SF2">
    <property type="entry name" value="ABC TRANSPORTER GUANOSINE-BINDING PROTEIN NUPN"/>
    <property type="match status" value="1"/>
</dbReference>
<name>A0AAW5C6P6_9FIRM</name>
<dbReference type="SUPFAM" id="SSF53822">
    <property type="entry name" value="Periplasmic binding protein-like I"/>
    <property type="match status" value="1"/>
</dbReference>
<reference evidence="10" key="1">
    <citation type="submission" date="2022-01" db="EMBL/GenBank/DDBJ databases">
        <title>Collection of gut derived symbiotic bacterial strains cultured from healthy donors.</title>
        <authorList>
            <person name="Lin H."/>
            <person name="Kohout C."/>
            <person name="Waligurski E."/>
            <person name="Pamer E.G."/>
        </authorList>
    </citation>
    <scope>NUCLEOTIDE SEQUENCE</scope>
    <source>
        <strain evidence="10">DFI.6.55</strain>
    </source>
</reference>
<dbReference type="CDD" id="cd19964">
    <property type="entry name" value="PBP1_BMP-like"/>
    <property type="match status" value="1"/>
</dbReference>
<evidence type="ECO:0000256" key="6">
    <source>
        <dbReference type="ARBA" id="ARBA00023288"/>
    </source>
</evidence>
<keyword evidence="5" id="KW-0472">Membrane</keyword>
<dbReference type="EMBL" id="JAKNGE010000042">
    <property type="protein sequence ID" value="MCG4748719.1"/>
    <property type="molecule type" value="Genomic_DNA"/>
</dbReference>
<dbReference type="Pfam" id="PF02608">
    <property type="entry name" value="Bmp"/>
    <property type="match status" value="1"/>
</dbReference>
<keyword evidence="4 8" id="KW-0732">Signal</keyword>
<evidence type="ECO:0000256" key="4">
    <source>
        <dbReference type="ARBA" id="ARBA00022729"/>
    </source>
</evidence>
<evidence type="ECO:0000256" key="7">
    <source>
        <dbReference type="SAM" id="MobiDB-lite"/>
    </source>
</evidence>
<feature type="signal peptide" evidence="8">
    <location>
        <begin position="1"/>
        <end position="22"/>
    </location>
</feature>
<dbReference type="InterPro" id="IPR028082">
    <property type="entry name" value="Peripla_BP_I"/>
</dbReference>
<dbReference type="Gene3D" id="3.40.50.2300">
    <property type="match status" value="2"/>
</dbReference>
<comment type="similarity">
    <text evidence="2">Belongs to the BMP lipoprotein family.</text>
</comment>
<evidence type="ECO:0000256" key="1">
    <source>
        <dbReference type="ARBA" id="ARBA00004193"/>
    </source>
</evidence>
<gene>
    <name evidence="10" type="ORF">L0N08_25215</name>
</gene>
<evidence type="ECO:0000313" key="10">
    <source>
        <dbReference type="EMBL" id="MCG4748719.1"/>
    </source>
</evidence>
<dbReference type="InterPro" id="IPR003760">
    <property type="entry name" value="PnrA-like"/>
</dbReference>
<evidence type="ECO:0000256" key="5">
    <source>
        <dbReference type="ARBA" id="ARBA00023136"/>
    </source>
</evidence>
<organism evidence="10 11">
    <name type="scientific">Enterocloster aldenensis</name>
    <dbReference type="NCBI Taxonomy" id="358742"/>
    <lineage>
        <taxon>Bacteria</taxon>
        <taxon>Bacillati</taxon>
        <taxon>Bacillota</taxon>
        <taxon>Clostridia</taxon>
        <taxon>Lachnospirales</taxon>
        <taxon>Lachnospiraceae</taxon>
        <taxon>Enterocloster</taxon>
    </lineage>
</organism>
<dbReference type="RefSeq" id="WP_166441937.1">
    <property type="nucleotide sequence ID" value="NZ_BAABZL010000001.1"/>
</dbReference>
<protein>
    <submittedName>
        <fullName evidence="10">BMP family ABC transporter substrate-binding protein</fullName>
    </submittedName>
</protein>
<evidence type="ECO:0000256" key="3">
    <source>
        <dbReference type="ARBA" id="ARBA00022475"/>
    </source>
</evidence>
<proteinExistence type="inferred from homology"/>
<sequence length="363" mass="38410">MKKATAAILGAVAAMTILSACGSGGTAKDTAAAPQTEAVKTEAPAEKKETEASEAPKTALKAAFITPQALGDGSVTDLSYSGFTKAAEEYGMDTQVVEVQVGEYEETLRSMAQEGYGLLVCLQPEMVDAICTVAPEYPDTKFFSMNGEINDIPNVLGSANKEQEGSYLAGVTAALMSETGKIGAVIGQDMAQNNRYAAGYEDGAKAANPDIEVSIMYAGTFEDPAKGKELALTLYNSGYDVVYQVAAKTGLGVFEAAKELGEGHYVVGCDIDQSPLLPGQVVGSQITPYDTWVYAAMKDYAEGKFEGGRTEAFSMKRTDGAGFDFDSTGKITYKDGVKDMVEESKEKIMSGEIVPESVREKDK</sequence>
<dbReference type="GO" id="GO:0005886">
    <property type="term" value="C:plasma membrane"/>
    <property type="evidence" value="ECO:0007669"/>
    <property type="project" value="UniProtKB-SubCell"/>
</dbReference>
<feature type="domain" description="ABC transporter substrate-binding protein PnrA-like" evidence="9">
    <location>
        <begin position="60"/>
        <end position="356"/>
    </location>
</feature>
<dbReference type="Proteomes" id="UP001299608">
    <property type="component" value="Unassembled WGS sequence"/>
</dbReference>
<evidence type="ECO:0000313" key="11">
    <source>
        <dbReference type="Proteomes" id="UP001299608"/>
    </source>
</evidence>
<dbReference type="PANTHER" id="PTHR34296">
    <property type="entry name" value="TRANSCRIPTIONAL ACTIVATOR PROTEIN MED"/>
    <property type="match status" value="1"/>
</dbReference>
<dbReference type="AlphaFoldDB" id="A0AAW5C6P6"/>
<evidence type="ECO:0000256" key="2">
    <source>
        <dbReference type="ARBA" id="ARBA00008610"/>
    </source>
</evidence>
<feature type="compositionally biased region" description="Basic and acidic residues" evidence="7">
    <location>
        <begin position="39"/>
        <end position="51"/>
    </location>
</feature>
<feature type="chain" id="PRO_5043800897" evidence="8">
    <location>
        <begin position="23"/>
        <end position="363"/>
    </location>
</feature>
<comment type="caution">
    <text evidence="10">The sequence shown here is derived from an EMBL/GenBank/DDBJ whole genome shotgun (WGS) entry which is preliminary data.</text>
</comment>
<comment type="subcellular location">
    <subcellularLocation>
        <location evidence="1">Cell membrane</location>
        <topology evidence="1">Lipid-anchor</topology>
    </subcellularLocation>
</comment>
<dbReference type="GeneID" id="97208805"/>
<evidence type="ECO:0000256" key="8">
    <source>
        <dbReference type="SAM" id="SignalP"/>
    </source>
</evidence>